<evidence type="ECO:0000313" key="1">
    <source>
        <dbReference type="EMBL" id="EAR12432.1"/>
    </source>
</evidence>
<dbReference type="Gene3D" id="3.30.750.24">
    <property type="entry name" value="STAS domain"/>
    <property type="match status" value="1"/>
</dbReference>
<accession>A4BZ39</accession>
<dbReference type="EMBL" id="AAOG01000002">
    <property type="protein sequence ID" value="EAR12432.1"/>
    <property type="molecule type" value="Genomic_DNA"/>
</dbReference>
<organism evidence="1 2">
    <name type="scientific">Polaribacter irgensii 23-P</name>
    <dbReference type="NCBI Taxonomy" id="313594"/>
    <lineage>
        <taxon>Bacteria</taxon>
        <taxon>Pseudomonadati</taxon>
        <taxon>Bacteroidota</taxon>
        <taxon>Flavobacteriia</taxon>
        <taxon>Flavobacteriales</taxon>
        <taxon>Flavobacteriaceae</taxon>
    </lineage>
</organism>
<keyword evidence="2" id="KW-1185">Reference proteome</keyword>
<proteinExistence type="predicted"/>
<dbReference type="AlphaFoldDB" id="A4BZ39"/>
<reference evidence="1 2" key="1">
    <citation type="submission" date="2006-02" db="EMBL/GenBank/DDBJ databases">
        <authorList>
            <person name="Murray A."/>
            <person name="Staley J."/>
            <person name="Ferriera S."/>
            <person name="Johnson J."/>
            <person name="Kravitz S."/>
            <person name="Halpern A."/>
            <person name="Remington K."/>
            <person name="Beeson K."/>
            <person name="Tran B."/>
            <person name="Rogers Y.-H."/>
            <person name="Friedman R."/>
            <person name="Venter J.C."/>
        </authorList>
    </citation>
    <scope>NUCLEOTIDE SEQUENCE [LARGE SCALE GENOMIC DNA]</scope>
    <source>
        <strain evidence="1 2">23-P</strain>
    </source>
</reference>
<evidence type="ECO:0000313" key="2">
    <source>
        <dbReference type="Proteomes" id="UP000003053"/>
    </source>
</evidence>
<dbReference type="InterPro" id="IPR036513">
    <property type="entry name" value="STAS_dom_sf"/>
</dbReference>
<dbReference type="eggNOG" id="ENOG5032SIN">
    <property type="taxonomic scope" value="Bacteria"/>
</dbReference>
<comment type="caution">
    <text evidence="1">The sequence shown here is derived from an EMBL/GenBank/DDBJ whole genome shotgun (WGS) entry which is preliminary data.</text>
</comment>
<dbReference type="HOGENOM" id="CLU_171654_0_0_10"/>
<name>A4BZ39_9FLAO</name>
<dbReference type="OrthoDB" id="1442602at2"/>
<sequence length="110" mass="12514">MIVDKKEKYCLISSDEHSLKAFQDAFFGKVADFKTVHVVLQISEEINIKNEEFSLFLSVAVQKKQEGTSFVIVNTIVNIDMFPETINIVPTLQEAEDILEMEAIERSLGF</sequence>
<dbReference type="RefSeq" id="WP_004570100.1">
    <property type="nucleotide sequence ID" value="NZ_CH724148.1"/>
</dbReference>
<gene>
    <name evidence="1" type="ORF">PI23P_07400</name>
</gene>
<protein>
    <submittedName>
        <fullName evidence="1">Uncharacterized protein</fullName>
    </submittedName>
</protein>
<dbReference type="Proteomes" id="UP000003053">
    <property type="component" value="Unassembled WGS sequence"/>
</dbReference>
<dbReference type="STRING" id="313594.PI23P_07400"/>